<gene>
    <name evidence="2" type="ORF">GXP69_03360</name>
</gene>
<proteinExistence type="predicted"/>
<dbReference type="Proteomes" id="UP000474777">
    <property type="component" value="Unassembled WGS sequence"/>
</dbReference>
<keyword evidence="1" id="KW-1133">Transmembrane helix</keyword>
<name>A0A6B3LL81_9BACT</name>
<protein>
    <recommendedName>
        <fullName evidence="4">Outer membrane protein beta-barrel domain-containing protein</fullName>
    </recommendedName>
</protein>
<keyword evidence="1" id="KW-0472">Membrane</keyword>
<dbReference type="EMBL" id="JAAGWD010000001">
    <property type="protein sequence ID" value="NEM96723.1"/>
    <property type="molecule type" value="Genomic_DNA"/>
</dbReference>
<evidence type="ECO:0008006" key="4">
    <source>
        <dbReference type="Google" id="ProtNLM"/>
    </source>
</evidence>
<feature type="transmembrane region" description="Helical" evidence="1">
    <location>
        <begin position="57"/>
        <end position="76"/>
    </location>
</feature>
<organism evidence="2 3">
    <name type="scientific">Pontibacter burrus</name>
    <dbReference type="NCBI Taxonomy" id="2704466"/>
    <lineage>
        <taxon>Bacteria</taxon>
        <taxon>Pseudomonadati</taxon>
        <taxon>Bacteroidota</taxon>
        <taxon>Cytophagia</taxon>
        <taxon>Cytophagales</taxon>
        <taxon>Hymenobacteraceae</taxon>
        <taxon>Pontibacter</taxon>
    </lineage>
</organism>
<dbReference type="RefSeq" id="WP_163912367.1">
    <property type="nucleotide sequence ID" value="NZ_JAAGWD010000001.1"/>
</dbReference>
<reference evidence="2 3" key="1">
    <citation type="submission" date="2020-02" db="EMBL/GenBank/DDBJ databases">
        <authorList>
            <person name="Kim M.K."/>
        </authorList>
    </citation>
    <scope>NUCLEOTIDE SEQUENCE [LARGE SCALE GENOMIC DNA]</scope>
    <source>
        <strain evidence="2 3">BT327</strain>
    </source>
</reference>
<dbReference type="AlphaFoldDB" id="A0A6B3LL81"/>
<keyword evidence="1" id="KW-0812">Transmembrane</keyword>
<comment type="caution">
    <text evidence="2">The sequence shown here is derived from an EMBL/GenBank/DDBJ whole genome shotgun (WGS) entry which is preliminary data.</text>
</comment>
<evidence type="ECO:0000256" key="1">
    <source>
        <dbReference type="SAM" id="Phobius"/>
    </source>
</evidence>
<sequence>MSSANNKEYGELEQSMWRRFQDAEAMPDPDVWSRIEHTLVIQENAKYKKRLLFYRQLAAACFVLFILAGSALLMHFKQDQEHATLATAQREQTTINEADLPVTMPAQEQTIAAATPAKVPAQPEVTPSAVETIVSDELIYNAHPADEVKSQEPTYSLGNTIAANSTATIDAPQTTDMGTIAGSTKSSSTVIGGYPETAKGTIARQENYMPASQAIAAVPDSYTSPSAINPLLRRNATLGTYDTDKLATDNVNKPEVALALNTPGADNKQEKTAGSNSRWNLGMAYGSSYFDQNIAIPGYTITPPRIMIVPDPTVARQPPGPSISAESEENMRDARIEFEENTQAAMSFNVDVRTGFRIGKRLKLLSGLGYSQNSSKTKTNYIVEQFIFKPRTNERSKLQPTTVFLPSLHTFTTDSISVTKTKEPFDVDYSYQMLSIPVGLQVEGNLSQKWYWYAMGSTAVNFLMQTAIKAANPEISDVTYRFTDDSPFRRVHFSGNVGLGLGARISDAVSISFGPVFRTFFNSMLTDDNAVATQGRPYTIGLNMGINYKLDQ</sequence>
<keyword evidence="3" id="KW-1185">Reference proteome</keyword>
<evidence type="ECO:0000313" key="3">
    <source>
        <dbReference type="Proteomes" id="UP000474777"/>
    </source>
</evidence>
<evidence type="ECO:0000313" key="2">
    <source>
        <dbReference type="EMBL" id="NEM96723.1"/>
    </source>
</evidence>
<accession>A0A6B3LL81</accession>